<protein>
    <submittedName>
        <fullName evidence="2">Uncharacterized protein</fullName>
    </submittedName>
</protein>
<evidence type="ECO:0000313" key="2">
    <source>
        <dbReference type="EMBL" id="MFC5379203.1"/>
    </source>
</evidence>
<comment type="caution">
    <text evidence="2">The sequence shown here is derived from an EMBL/GenBank/DDBJ whole genome shotgun (WGS) entry which is preliminary data.</text>
</comment>
<feature type="transmembrane region" description="Helical" evidence="1">
    <location>
        <begin position="12"/>
        <end position="33"/>
    </location>
</feature>
<proteinExistence type="predicted"/>
<gene>
    <name evidence="2" type="ORF">ACFPJ6_00215</name>
</gene>
<organism evidence="2 3">
    <name type="scientific">Aquipuribacter nitratireducens</name>
    <dbReference type="NCBI Taxonomy" id="650104"/>
    <lineage>
        <taxon>Bacteria</taxon>
        <taxon>Bacillati</taxon>
        <taxon>Actinomycetota</taxon>
        <taxon>Actinomycetes</taxon>
        <taxon>Micrococcales</taxon>
        <taxon>Intrasporangiaceae</taxon>
        <taxon>Aquipuribacter</taxon>
    </lineage>
</organism>
<name>A0ABW0GIB1_9MICO</name>
<keyword evidence="1" id="KW-1133">Transmembrane helix</keyword>
<dbReference type="Proteomes" id="UP001596122">
    <property type="component" value="Unassembled WGS sequence"/>
</dbReference>
<evidence type="ECO:0000256" key="1">
    <source>
        <dbReference type="SAM" id="Phobius"/>
    </source>
</evidence>
<evidence type="ECO:0000313" key="3">
    <source>
        <dbReference type="Proteomes" id="UP001596122"/>
    </source>
</evidence>
<accession>A0ABW0GIB1</accession>
<dbReference type="RefSeq" id="WP_340266787.1">
    <property type="nucleotide sequence ID" value="NZ_JBBEOG010000001.1"/>
</dbReference>
<dbReference type="EMBL" id="JBHSLD010000001">
    <property type="protein sequence ID" value="MFC5379203.1"/>
    <property type="molecule type" value="Genomic_DNA"/>
</dbReference>
<sequence length="75" mass="7651">MGPDTSGREYFWLAPLGLVLVGAGVSVAVDAAARRAAGAATRRWVGQGTAGLVLLNSGLSVFGDAVRRRAVALAR</sequence>
<keyword evidence="3" id="KW-1185">Reference proteome</keyword>
<keyword evidence="1" id="KW-0812">Transmembrane</keyword>
<reference evidence="3" key="1">
    <citation type="journal article" date="2019" name="Int. J. Syst. Evol. Microbiol.">
        <title>The Global Catalogue of Microorganisms (GCM) 10K type strain sequencing project: providing services to taxonomists for standard genome sequencing and annotation.</title>
        <authorList>
            <consortium name="The Broad Institute Genomics Platform"/>
            <consortium name="The Broad Institute Genome Sequencing Center for Infectious Disease"/>
            <person name="Wu L."/>
            <person name="Ma J."/>
        </authorList>
    </citation>
    <scope>NUCLEOTIDE SEQUENCE [LARGE SCALE GENOMIC DNA]</scope>
    <source>
        <strain evidence="3">CCUG 43114</strain>
    </source>
</reference>
<keyword evidence="1" id="KW-0472">Membrane</keyword>